<gene>
    <name evidence="1" type="ORF">EK21DRAFT_115552</name>
</gene>
<name>A0A9P4LHE7_9PLEO</name>
<dbReference type="PANTHER" id="PTHR47843:SF2">
    <property type="entry name" value="BTB DOMAIN-CONTAINING PROTEIN"/>
    <property type="match status" value="1"/>
</dbReference>
<dbReference type="AlphaFoldDB" id="A0A9P4LHE7"/>
<accession>A0A9P4LHE7</accession>
<dbReference type="Gene3D" id="3.30.710.10">
    <property type="entry name" value="Potassium Channel Kv1.1, Chain A"/>
    <property type="match status" value="1"/>
</dbReference>
<dbReference type="Proteomes" id="UP000799777">
    <property type="component" value="Unassembled WGS sequence"/>
</dbReference>
<proteinExistence type="predicted"/>
<protein>
    <recommendedName>
        <fullName evidence="3">BTB domain-containing protein</fullName>
    </recommendedName>
</protein>
<comment type="caution">
    <text evidence="1">The sequence shown here is derived from an EMBL/GenBank/DDBJ whole genome shotgun (WGS) entry which is preliminary data.</text>
</comment>
<keyword evidence="2" id="KW-1185">Reference proteome</keyword>
<sequence>MEFLFSPTFTVQVGTGDKQRSFVCHDSLFLSRSQNIAMALQPDRWQEDDDRIIPFLEDDPAIFAAYLHFVYRPDLLEKHAEHVNLATFGEEYTKLSGVYVLADMLMDEL</sequence>
<dbReference type="PANTHER" id="PTHR47843">
    <property type="entry name" value="BTB DOMAIN-CONTAINING PROTEIN-RELATED"/>
    <property type="match status" value="1"/>
</dbReference>
<reference evidence="1" key="1">
    <citation type="journal article" date="2020" name="Stud. Mycol.">
        <title>101 Dothideomycetes genomes: a test case for predicting lifestyles and emergence of pathogens.</title>
        <authorList>
            <person name="Haridas S."/>
            <person name="Albert R."/>
            <person name="Binder M."/>
            <person name="Bloem J."/>
            <person name="Labutti K."/>
            <person name="Salamov A."/>
            <person name="Andreopoulos B."/>
            <person name="Baker S."/>
            <person name="Barry K."/>
            <person name="Bills G."/>
            <person name="Bluhm B."/>
            <person name="Cannon C."/>
            <person name="Castanera R."/>
            <person name="Culley D."/>
            <person name="Daum C."/>
            <person name="Ezra D."/>
            <person name="Gonzalez J."/>
            <person name="Henrissat B."/>
            <person name="Kuo A."/>
            <person name="Liang C."/>
            <person name="Lipzen A."/>
            <person name="Lutzoni F."/>
            <person name="Magnuson J."/>
            <person name="Mondo S."/>
            <person name="Nolan M."/>
            <person name="Ohm R."/>
            <person name="Pangilinan J."/>
            <person name="Park H.-J."/>
            <person name="Ramirez L."/>
            <person name="Alfaro M."/>
            <person name="Sun H."/>
            <person name="Tritt A."/>
            <person name="Yoshinaga Y."/>
            <person name="Zwiers L.-H."/>
            <person name="Turgeon B."/>
            <person name="Goodwin S."/>
            <person name="Spatafora J."/>
            <person name="Crous P."/>
            <person name="Grigoriev I."/>
        </authorList>
    </citation>
    <scope>NUCLEOTIDE SEQUENCE</scope>
    <source>
        <strain evidence="1">CBS 110217</strain>
    </source>
</reference>
<dbReference type="InterPro" id="IPR011333">
    <property type="entry name" value="SKP1/BTB/POZ_sf"/>
</dbReference>
<evidence type="ECO:0008006" key="3">
    <source>
        <dbReference type="Google" id="ProtNLM"/>
    </source>
</evidence>
<dbReference type="EMBL" id="ML978238">
    <property type="protein sequence ID" value="KAF2026716.1"/>
    <property type="molecule type" value="Genomic_DNA"/>
</dbReference>
<evidence type="ECO:0000313" key="1">
    <source>
        <dbReference type="EMBL" id="KAF2026716.1"/>
    </source>
</evidence>
<organism evidence="1 2">
    <name type="scientific">Setomelanomma holmii</name>
    <dbReference type="NCBI Taxonomy" id="210430"/>
    <lineage>
        <taxon>Eukaryota</taxon>
        <taxon>Fungi</taxon>
        <taxon>Dikarya</taxon>
        <taxon>Ascomycota</taxon>
        <taxon>Pezizomycotina</taxon>
        <taxon>Dothideomycetes</taxon>
        <taxon>Pleosporomycetidae</taxon>
        <taxon>Pleosporales</taxon>
        <taxon>Pleosporineae</taxon>
        <taxon>Phaeosphaeriaceae</taxon>
        <taxon>Setomelanomma</taxon>
    </lineage>
</organism>
<evidence type="ECO:0000313" key="2">
    <source>
        <dbReference type="Proteomes" id="UP000799777"/>
    </source>
</evidence>
<dbReference type="OrthoDB" id="1022638at2759"/>